<evidence type="ECO:0000256" key="3">
    <source>
        <dbReference type="ARBA" id="ARBA00022827"/>
    </source>
</evidence>
<dbReference type="Proteomes" id="UP001206925">
    <property type="component" value="Unassembled WGS sequence"/>
</dbReference>
<comment type="caution">
    <text evidence="4">The sequence shown here is derived from an EMBL/GenBank/DDBJ whole genome shotgun (WGS) entry which is preliminary data.</text>
</comment>
<accession>A0AAD5GFI4</accession>
<dbReference type="EMBL" id="JAMZMK010008860">
    <property type="protein sequence ID" value="KAI7738178.1"/>
    <property type="molecule type" value="Genomic_DNA"/>
</dbReference>
<dbReference type="InterPro" id="IPR051871">
    <property type="entry name" value="GMC_Oxidoreductase-Related"/>
</dbReference>
<protein>
    <submittedName>
        <fullName evidence="4">Uncharacterized protein</fullName>
    </submittedName>
</protein>
<dbReference type="AlphaFoldDB" id="A0AAD5GFI4"/>
<name>A0AAD5GFI4_AMBAR</name>
<keyword evidence="2" id="KW-0285">Flavoprotein</keyword>
<keyword evidence="3" id="KW-0274">FAD</keyword>
<evidence type="ECO:0000256" key="1">
    <source>
        <dbReference type="ARBA" id="ARBA00001974"/>
    </source>
</evidence>
<dbReference type="Gene3D" id="3.50.50.60">
    <property type="entry name" value="FAD/NAD(P)-binding domain"/>
    <property type="match status" value="1"/>
</dbReference>
<dbReference type="SUPFAM" id="SSF51905">
    <property type="entry name" value="FAD/NAD(P)-binding domain"/>
    <property type="match status" value="1"/>
</dbReference>
<organism evidence="4 5">
    <name type="scientific">Ambrosia artemisiifolia</name>
    <name type="common">Common ragweed</name>
    <dbReference type="NCBI Taxonomy" id="4212"/>
    <lineage>
        <taxon>Eukaryota</taxon>
        <taxon>Viridiplantae</taxon>
        <taxon>Streptophyta</taxon>
        <taxon>Embryophyta</taxon>
        <taxon>Tracheophyta</taxon>
        <taxon>Spermatophyta</taxon>
        <taxon>Magnoliopsida</taxon>
        <taxon>eudicotyledons</taxon>
        <taxon>Gunneridae</taxon>
        <taxon>Pentapetalae</taxon>
        <taxon>asterids</taxon>
        <taxon>campanulids</taxon>
        <taxon>Asterales</taxon>
        <taxon>Asteraceae</taxon>
        <taxon>Asteroideae</taxon>
        <taxon>Heliantheae alliance</taxon>
        <taxon>Heliantheae</taxon>
        <taxon>Ambrosia</taxon>
    </lineage>
</organism>
<keyword evidence="5" id="KW-1185">Reference proteome</keyword>
<proteinExistence type="predicted"/>
<dbReference type="PANTHER" id="PTHR45968:SF3">
    <property type="entry name" value="OS04G0573100 PROTEIN"/>
    <property type="match status" value="1"/>
</dbReference>
<sequence>MREATMAPQVSYFDYIMIGGGTTGCPLAATLSRNSSVLLLERGGSPFNNANITNITAFGAALLDTSPTSPSQLFIPG</sequence>
<evidence type="ECO:0000313" key="4">
    <source>
        <dbReference type="EMBL" id="KAI7738178.1"/>
    </source>
</evidence>
<evidence type="ECO:0000256" key="2">
    <source>
        <dbReference type="ARBA" id="ARBA00022630"/>
    </source>
</evidence>
<dbReference type="PROSITE" id="PS51257">
    <property type="entry name" value="PROKAR_LIPOPROTEIN"/>
    <property type="match status" value="1"/>
</dbReference>
<gene>
    <name evidence="4" type="ORF">M8C21_007561</name>
</gene>
<reference evidence="4" key="1">
    <citation type="submission" date="2022-06" db="EMBL/GenBank/DDBJ databases">
        <title>Uncovering the hologenomic basis of an extraordinary plant invasion.</title>
        <authorList>
            <person name="Bieker V.C."/>
            <person name="Martin M.D."/>
            <person name="Gilbert T."/>
            <person name="Hodgins K."/>
            <person name="Battlay P."/>
            <person name="Petersen B."/>
            <person name="Wilson J."/>
        </authorList>
    </citation>
    <scope>NUCLEOTIDE SEQUENCE</scope>
    <source>
        <strain evidence="4">AA19_3_7</strain>
        <tissue evidence="4">Leaf</tissue>
    </source>
</reference>
<dbReference type="PANTHER" id="PTHR45968">
    <property type="entry name" value="OSJNBA0019K04.7 PROTEIN"/>
    <property type="match status" value="1"/>
</dbReference>
<comment type="cofactor">
    <cofactor evidence="1">
        <name>FAD</name>
        <dbReference type="ChEBI" id="CHEBI:57692"/>
    </cofactor>
</comment>
<dbReference type="InterPro" id="IPR036188">
    <property type="entry name" value="FAD/NAD-bd_sf"/>
</dbReference>
<evidence type="ECO:0000313" key="5">
    <source>
        <dbReference type="Proteomes" id="UP001206925"/>
    </source>
</evidence>